<organism evidence="1 2">
    <name type="scientific">Gigaspora margarita</name>
    <dbReference type="NCBI Taxonomy" id="4874"/>
    <lineage>
        <taxon>Eukaryota</taxon>
        <taxon>Fungi</taxon>
        <taxon>Fungi incertae sedis</taxon>
        <taxon>Mucoromycota</taxon>
        <taxon>Glomeromycotina</taxon>
        <taxon>Glomeromycetes</taxon>
        <taxon>Diversisporales</taxon>
        <taxon>Gigasporaceae</taxon>
        <taxon>Gigaspora</taxon>
    </lineage>
</organism>
<dbReference type="EMBL" id="WTPW01000302">
    <property type="protein sequence ID" value="KAF0525247.1"/>
    <property type="molecule type" value="Genomic_DNA"/>
</dbReference>
<dbReference type="AlphaFoldDB" id="A0A8H4ARL6"/>
<protein>
    <submittedName>
        <fullName evidence="1">Uncharacterized protein</fullName>
    </submittedName>
</protein>
<name>A0A8H4ARL6_GIGMA</name>
<evidence type="ECO:0000313" key="1">
    <source>
        <dbReference type="EMBL" id="KAF0525247.1"/>
    </source>
</evidence>
<dbReference type="Proteomes" id="UP000439903">
    <property type="component" value="Unassembled WGS sequence"/>
</dbReference>
<evidence type="ECO:0000313" key="2">
    <source>
        <dbReference type="Proteomes" id="UP000439903"/>
    </source>
</evidence>
<keyword evidence="2" id="KW-1185">Reference proteome</keyword>
<reference evidence="1 2" key="1">
    <citation type="journal article" date="2019" name="Environ. Microbiol.">
        <title>At the nexus of three kingdoms: the genome of the mycorrhizal fungus Gigaspora margarita provides insights into plant, endobacterial and fungal interactions.</title>
        <authorList>
            <person name="Venice F."/>
            <person name="Ghignone S."/>
            <person name="Salvioli di Fossalunga A."/>
            <person name="Amselem J."/>
            <person name="Novero M."/>
            <person name="Xianan X."/>
            <person name="Sedzielewska Toro K."/>
            <person name="Morin E."/>
            <person name="Lipzen A."/>
            <person name="Grigoriev I.V."/>
            <person name="Henrissat B."/>
            <person name="Martin F.M."/>
            <person name="Bonfante P."/>
        </authorList>
    </citation>
    <scope>NUCLEOTIDE SEQUENCE [LARGE SCALE GENOMIC DNA]</scope>
    <source>
        <strain evidence="1 2">BEG34</strain>
    </source>
</reference>
<dbReference type="OrthoDB" id="2484323at2759"/>
<accession>A0A8H4ARL6</accession>
<gene>
    <name evidence="1" type="ORF">F8M41_014684</name>
</gene>
<sequence>MGCPTGQPIVHAQYEPLARLWRVNDTDLLIYLTCEKILKNLDRTIFKLLDDSNFGGTWIDVKANKLTINTINFTEAVDIRLNNVVIYSEQSENNNTNKEIIDATKPYNLIIIYENPVQPIMKQQKHGLIRRRILYGEGLYRFEDDFWCSTEMYSASGDSGGPVYFYSKNLNSVSLNGIVIACFITTNDSNDITAILLLDIILSQVKIIPILSL</sequence>
<comment type="caution">
    <text evidence="1">The sequence shown here is derived from an EMBL/GenBank/DDBJ whole genome shotgun (WGS) entry which is preliminary data.</text>
</comment>
<proteinExistence type="predicted"/>